<dbReference type="PANTHER" id="PTHR30011:SF16">
    <property type="entry name" value="C2H2 FINGER DOMAIN TRANSCRIPTION FACTOR (EUROFUNG)-RELATED"/>
    <property type="match status" value="1"/>
</dbReference>
<organism evidence="6 7">
    <name type="scientific">Streptomyces ziwulingensis</name>
    <dbReference type="NCBI Taxonomy" id="1045501"/>
    <lineage>
        <taxon>Bacteria</taxon>
        <taxon>Bacillati</taxon>
        <taxon>Actinomycetota</taxon>
        <taxon>Actinomycetes</taxon>
        <taxon>Kitasatosporales</taxon>
        <taxon>Streptomycetaceae</taxon>
        <taxon>Streptomyces</taxon>
    </lineage>
</organism>
<dbReference type="EMBL" id="BAABIG010000025">
    <property type="protein sequence ID" value="GAA4800745.1"/>
    <property type="molecule type" value="Genomic_DNA"/>
</dbReference>
<dbReference type="InterPro" id="IPR011251">
    <property type="entry name" value="Luciferase-like_dom"/>
</dbReference>
<dbReference type="InterPro" id="IPR051260">
    <property type="entry name" value="Diverse_substr_monoxygenases"/>
</dbReference>
<evidence type="ECO:0000256" key="3">
    <source>
        <dbReference type="ARBA" id="ARBA00023002"/>
    </source>
</evidence>
<accession>A0ABP9BUL3</accession>
<dbReference type="NCBIfam" id="TIGR03571">
    <property type="entry name" value="lucif_BA3436"/>
    <property type="match status" value="1"/>
</dbReference>
<keyword evidence="2" id="KW-0288">FMN</keyword>
<evidence type="ECO:0000256" key="2">
    <source>
        <dbReference type="ARBA" id="ARBA00022643"/>
    </source>
</evidence>
<protein>
    <submittedName>
        <fullName evidence="6">LLM class oxidoreductase</fullName>
    </submittedName>
</protein>
<dbReference type="InterPro" id="IPR036661">
    <property type="entry name" value="Luciferase-like_sf"/>
</dbReference>
<evidence type="ECO:0000256" key="1">
    <source>
        <dbReference type="ARBA" id="ARBA00022630"/>
    </source>
</evidence>
<reference evidence="7" key="1">
    <citation type="journal article" date="2019" name="Int. J. Syst. Evol. Microbiol.">
        <title>The Global Catalogue of Microorganisms (GCM) 10K type strain sequencing project: providing services to taxonomists for standard genome sequencing and annotation.</title>
        <authorList>
            <consortium name="The Broad Institute Genomics Platform"/>
            <consortium name="The Broad Institute Genome Sequencing Center for Infectious Disease"/>
            <person name="Wu L."/>
            <person name="Ma J."/>
        </authorList>
    </citation>
    <scope>NUCLEOTIDE SEQUENCE [LARGE SCALE GENOMIC DNA]</scope>
    <source>
        <strain evidence="7">JCM 18081</strain>
    </source>
</reference>
<evidence type="ECO:0000313" key="7">
    <source>
        <dbReference type="Proteomes" id="UP001501265"/>
    </source>
</evidence>
<feature type="domain" description="Luciferase-like" evidence="5">
    <location>
        <begin position="25"/>
        <end position="244"/>
    </location>
</feature>
<evidence type="ECO:0000313" key="6">
    <source>
        <dbReference type="EMBL" id="GAA4800745.1"/>
    </source>
</evidence>
<name>A0ABP9BUL3_9ACTN</name>
<keyword evidence="3" id="KW-0560">Oxidoreductase</keyword>
<comment type="caution">
    <text evidence="6">The sequence shown here is derived from an EMBL/GenBank/DDBJ whole genome shotgun (WGS) entry which is preliminary data.</text>
</comment>
<dbReference type="InterPro" id="IPR020020">
    <property type="entry name" value="Luciferase-type_oxidoreductase"/>
</dbReference>
<proteinExistence type="predicted"/>
<evidence type="ECO:0000256" key="4">
    <source>
        <dbReference type="ARBA" id="ARBA00023033"/>
    </source>
</evidence>
<dbReference type="PANTHER" id="PTHR30011">
    <property type="entry name" value="ALKANESULFONATE MONOOXYGENASE-RELATED"/>
    <property type="match status" value="1"/>
</dbReference>
<gene>
    <name evidence="6" type="ORF">GCM10023220_31600</name>
</gene>
<dbReference type="RefSeq" id="WP_345620244.1">
    <property type="nucleotide sequence ID" value="NZ_BAABIG010000025.1"/>
</dbReference>
<keyword evidence="4" id="KW-0503">Monooxygenase</keyword>
<dbReference type="Pfam" id="PF00296">
    <property type="entry name" value="Bac_luciferase"/>
    <property type="match status" value="1"/>
</dbReference>
<keyword evidence="7" id="KW-1185">Reference proteome</keyword>
<dbReference type="Gene3D" id="3.20.20.30">
    <property type="entry name" value="Luciferase-like domain"/>
    <property type="match status" value="1"/>
</dbReference>
<dbReference type="SUPFAM" id="SSF51679">
    <property type="entry name" value="Bacterial luciferase-like"/>
    <property type="match status" value="1"/>
</dbReference>
<keyword evidence="1" id="KW-0285">Flavoprotein</keyword>
<dbReference type="Proteomes" id="UP001501265">
    <property type="component" value="Unassembled WGS sequence"/>
</dbReference>
<evidence type="ECO:0000259" key="5">
    <source>
        <dbReference type="Pfam" id="PF00296"/>
    </source>
</evidence>
<sequence length="330" mass="36274">MSCFDPRFASRPGFARVFRPGGLTLGLFFPVESYAGPVPRMDVAEQTDRALRAERAGFSALWVRDIPLLDPAFGDAGQMYDPWVWLAHIAARTSRIALATGSMVLPLRNPIDTAKSAASLDLLSGGRLVLGAATGDRGVEFPAYGLARDDSPVLFRTAVSTLRRLWAEDFPAVDSRYGSIRDAGMLPKPSDGRIPLLVTGHSRQTLPWIAEHADGWLMYPRPLIQQRRTTALWQKAVADAGGARKPFSQSLCLDLVDRPDARPSAIHLGYRTGRRYLRSHLDGLRDAGVHHVVLNLKYGRRPAAEVLQELAEYVLPHFPAHERAPVVSAA</sequence>